<reference evidence="2" key="1">
    <citation type="journal article" date="2022" name="bioRxiv">
        <title>Sequencing and chromosome-scale assembly of the giantPleurodeles waltlgenome.</title>
        <authorList>
            <person name="Brown T."/>
            <person name="Elewa A."/>
            <person name="Iarovenko S."/>
            <person name="Subramanian E."/>
            <person name="Araus A.J."/>
            <person name="Petzold A."/>
            <person name="Susuki M."/>
            <person name="Suzuki K.-i.T."/>
            <person name="Hayashi T."/>
            <person name="Toyoda A."/>
            <person name="Oliveira C."/>
            <person name="Osipova E."/>
            <person name="Leigh N.D."/>
            <person name="Simon A."/>
            <person name="Yun M.H."/>
        </authorList>
    </citation>
    <scope>NUCLEOTIDE SEQUENCE</scope>
    <source>
        <strain evidence="2">20211129_DDA</strain>
        <tissue evidence="2">Liver</tissue>
    </source>
</reference>
<organism evidence="2 3">
    <name type="scientific">Pleurodeles waltl</name>
    <name type="common">Iberian ribbed newt</name>
    <dbReference type="NCBI Taxonomy" id="8319"/>
    <lineage>
        <taxon>Eukaryota</taxon>
        <taxon>Metazoa</taxon>
        <taxon>Chordata</taxon>
        <taxon>Craniata</taxon>
        <taxon>Vertebrata</taxon>
        <taxon>Euteleostomi</taxon>
        <taxon>Amphibia</taxon>
        <taxon>Batrachia</taxon>
        <taxon>Caudata</taxon>
        <taxon>Salamandroidea</taxon>
        <taxon>Salamandridae</taxon>
        <taxon>Pleurodelinae</taxon>
        <taxon>Pleurodeles</taxon>
    </lineage>
</organism>
<evidence type="ECO:0000256" key="1">
    <source>
        <dbReference type="SAM" id="MobiDB-lite"/>
    </source>
</evidence>
<feature type="region of interest" description="Disordered" evidence="1">
    <location>
        <begin position="1"/>
        <end position="48"/>
    </location>
</feature>
<protein>
    <submittedName>
        <fullName evidence="2">Uncharacterized protein</fullName>
    </submittedName>
</protein>
<accession>A0AAV7WHW9</accession>
<proteinExistence type="predicted"/>
<evidence type="ECO:0000313" key="2">
    <source>
        <dbReference type="EMBL" id="KAJ1213652.1"/>
    </source>
</evidence>
<name>A0AAV7WHW9_PLEWA</name>
<sequence>MASQRHNKKEGSLKDLFNKTPATKAALPGVPVPECRDTAEPGPSEGDKASLTRAFMKQLFVSLCEDFATLKQAIAADVKDLKREGSTWDSV</sequence>
<dbReference type="AlphaFoldDB" id="A0AAV7WHW9"/>
<gene>
    <name evidence="2" type="ORF">NDU88_001284</name>
</gene>
<dbReference type="Proteomes" id="UP001066276">
    <property type="component" value="Chromosome 1_1"/>
</dbReference>
<feature type="compositionally biased region" description="Basic and acidic residues" evidence="1">
    <location>
        <begin position="34"/>
        <end position="48"/>
    </location>
</feature>
<comment type="caution">
    <text evidence="2">The sequence shown here is derived from an EMBL/GenBank/DDBJ whole genome shotgun (WGS) entry which is preliminary data.</text>
</comment>
<evidence type="ECO:0000313" key="3">
    <source>
        <dbReference type="Proteomes" id="UP001066276"/>
    </source>
</evidence>
<keyword evidence="3" id="KW-1185">Reference proteome</keyword>
<dbReference type="EMBL" id="JANPWB010000001">
    <property type="protein sequence ID" value="KAJ1213652.1"/>
    <property type="molecule type" value="Genomic_DNA"/>
</dbReference>